<dbReference type="InterPro" id="IPR023346">
    <property type="entry name" value="Lysozyme-like_dom_sf"/>
</dbReference>
<feature type="region of interest" description="Disordered" evidence="1">
    <location>
        <begin position="148"/>
        <end position="217"/>
    </location>
</feature>
<keyword evidence="5" id="KW-1185">Reference proteome</keyword>
<comment type="caution">
    <text evidence="4">The sequence shown here is derived from an EMBL/GenBank/DDBJ whole genome shotgun (WGS) entry which is preliminary data.</text>
</comment>
<reference evidence="4 5" key="1">
    <citation type="submission" date="2019-07" db="EMBL/GenBank/DDBJ databases">
        <title>Genomic Encyclopedia of Archaeal and Bacterial Type Strains, Phase II (KMG-II): from individual species to whole genera.</title>
        <authorList>
            <person name="Goeker M."/>
        </authorList>
    </citation>
    <scope>NUCLEOTIDE SEQUENCE [LARGE SCALE GENOMIC DNA]</scope>
    <source>
        <strain evidence="4 5">ATCC BAA-1139</strain>
    </source>
</reference>
<evidence type="ECO:0000256" key="2">
    <source>
        <dbReference type="SAM" id="SignalP"/>
    </source>
</evidence>
<dbReference type="AlphaFoldDB" id="A0A562WQC9"/>
<feature type="signal peptide" evidence="2">
    <location>
        <begin position="1"/>
        <end position="30"/>
    </location>
</feature>
<feature type="chain" id="PRO_5022151863" evidence="2">
    <location>
        <begin position="31"/>
        <end position="217"/>
    </location>
</feature>
<accession>A0A562WQC9</accession>
<evidence type="ECO:0000313" key="4">
    <source>
        <dbReference type="EMBL" id="TWJ32543.1"/>
    </source>
</evidence>
<evidence type="ECO:0000313" key="5">
    <source>
        <dbReference type="Proteomes" id="UP000319449"/>
    </source>
</evidence>
<evidence type="ECO:0000256" key="1">
    <source>
        <dbReference type="SAM" id="MobiDB-lite"/>
    </source>
</evidence>
<protein>
    <submittedName>
        <fullName evidence="4">Transglycosylase-like protein with SLT domain</fullName>
    </submittedName>
</protein>
<organism evidence="4 5">
    <name type="scientific">Geobacter argillaceus</name>
    <dbReference type="NCBI Taxonomy" id="345631"/>
    <lineage>
        <taxon>Bacteria</taxon>
        <taxon>Pseudomonadati</taxon>
        <taxon>Thermodesulfobacteriota</taxon>
        <taxon>Desulfuromonadia</taxon>
        <taxon>Geobacterales</taxon>
        <taxon>Geobacteraceae</taxon>
        <taxon>Geobacter</taxon>
    </lineage>
</organism>
<dbReference type="Proteomes" id="UP000319449">
    <property type="component" value="Unassembled WGS sequence"/>
</dbReference>
<dbReference type="Gene3D" id="1.10.530.10">
    <property type="match status" value="1"/>
</dbReference>
<name>A0A562WQC9_9BACT</name>
<feature type="domain" description="Transglycosylase SLT" evidence="3">
    <location>
        <begin position="30"/>
        <end position="124"/>
    </location>
</feature>
<feature type="compositionally biased region" description="Basic and acidic residues" evidence="1">
    <location>
        <begin position="148"/>
        <end position="160"/>
    </location>
</feature>
<dbReference type="SUPFAM" id="SSF53955">
    <property type="entry name" value="Lysozyme-like"/>
    <property type="match status" value="1"/>
</dbReference>
<sequence length="217" mass="23677">MALRCLKTIRCLGVTALLLHLLVADSSAFCFEEAGSLYGINPLILRAIAKVESNFNPGALHRNTNGTYDFGLMQINSSWAPILGRERWNLLGDACYNTMTGSWILATCMSKYGYTWKAIGCYNSQTPERRDRYAQMVFRQLQGIEASDRRAEKAAGRRYEATPSDRQGQAGVAPPFQAVPPERLLEPPAVPPAAEQPALQDTSVTQAAALPVPGDGS</sequence>
<dbReference type="CDD" id="cd13400">
    <property type="entry name" value="LT_IagB-like"/>
    <property type="match status" value="1"/>
</dbReference>
<keyword evidence="2" id="KW-0732">Signal</keyword>
<evidence type="ECO:0000259" key="3">
    <source>
        <dbReference type="Pfam" id="PF01464"/>
    </source>
</evidence>
<dbReference type="Pfam" id="PF01464">
    <property type="entry name" value="SLT"/>
    <property type="match status" value="1"/>
</dbReference>
<gene>
    <name evidence="4" type="ORF">JN12_00985</name>
</gene>
<dbReference type="InterPro" id="IPR008258">
    <property type="entry name" value="Transglycosylase_SLT_dom_1"/>
</dbReference>
<dbReference type="EMBL" id="VLLN01000004">
    <property type="protein sequence ID" value="TWJ32543.1"/>
    <property type="molecule type" value="Genomic_DNA"/>
</dbReference>
<proteinExistence type="predicted"/>